<protein>
    <submittedName>
        <fullName evidence="2">Uncharacterized protein</fullName>
    </submittedName>
</protein>
<evidence type="ECO:0000313" key="2">
    <source>
        <dbReference type="EMBL" id="AIF82266.1"/>
    </source>
</evidence>
<dbReference type="Proteomes" id="UP000028194">
    <property type="component" value="Chromosome"/>
</dbReference>
<feature type="compositionally biased region" description="Basic and acidic residues" evidence="1">
    <location>
        <begin position="45"/>
        <end position="60"/>
    </location>
</feature>
<feature type="region of interest" description="Disordered" evidence="1">
    <location>
        <begin position="1"/>
        <end position="82"/>
    </location>
</feature>
<dbReference type="KEGG" id="nev:NTE_00184"/>
<name>A0A075MLF5_9ARCH</name>
<dbReference type="RefSeq" id="WP_148699292.1">
    <property type="nucleotide sequence ID" value="NZ_CP007174.1"/>
</dbReference>
<keyword evidence="3" id="KW-1185">Reference proteome</keyword>
<accession>A0A075MLF5</accession>
<reference evidence="2 3" key="1">
    <citation type="journal article" date="2014" name="PLoS ONE">
        <title>Genome Sequence of Candidatus Nitrososphaera evergladensis from Group I.1b Enriched from Everglades Soil Reveals Novel Genomic Features of the Ammonia-Oxidizing Archaea.</title>
        <authorList>
            <person name="Zhalnina K.V."/>
            <person name="Dias R."/>
            <person name="Leonard M.T."/>
            <person name="Dorr de Quadros P."/>
            <person name="Camargo F.A."/>
            <person name="Drew J.C."/>
            <person name="Farmerie W.G."/>
            <person name="Daroub S.H."/>
            <person name="Triplett E.W."/>
        </authorList>
    </citation>
    <scope>NUCLEOTIDE SEQUENCE [LARGE SCALE GENOMIC DNA]</scope>
    <source>
        <strain evidence="2 3">SR1</strain>
    </source>
</reference>
<sequence>MSAEGHQNNDNKKPARKPNLGKNEVNEYPRQGNLDPELGLVGEKGVQEVAEKEGERVGKDIKKRIRKGQDEGVTFDPSRSDE</sequence>
<dbReference type="AlphaFoldDB" id="A0A075MLF5"/>
<evidence type="ECO:0000256" key="1">
    <source>
        <dbReference type="SAM" id="MobiDB-lite"/>
    </source>
</evidence>
<proteinExistence type="predicted"/>
<gene>
    <name evidence="2" type="ORF">NTE_00184</name>
</gene>
<dbReference type="GeneID" id="41596114"/>
<dbReference type="EMBL" id="CP007174">
    <property type="protein sequence ID" value="AIF82266.1"/>
    <property type="molecule type" value="Genomic_DNA"/>
</dbReference>
<dbReference type="HOGENOM" id="CLU_2550071_0_0_2"/>
<evidence type="ECO:0000313" key="3">
    <source>
        <dbReference type="Proteomes" id="UP000028194"/>
    </source>
</evidence>
<organism evidence="2 3">
    <name type="scientific">Candidatus Nitrososphaera evergladensis SR1</name>
    <dbReference type="NCBI Taxonomy" id="1459636"/>
    <lineage>
        <taxon>Archaea</taxon>
        <taxon>Nitrososphaerota</taxon>
        <taxon>Nitrososphaeria</taxon>
        <taxon>Nitrososphaerales</taxon>
        <taxon>Nitrososphaeraceae</taxon>
        <taxon>Nitrososphaera</taxon>
    </lineage>
</organism>